<dbReference type="SUPFAM" id="SSF48452">
    <property type="entry name" value="TPR-like"/>
    <property type="match status" value="1"/>
</dbReference>
<dbReference type="Gene3D" id="1.25.40.10">
    <property type="entry name" value="Tetratricopeptide repeat domain"/>
    <property type="match status" value="1"/>
</dbReference>
<dbReference type="AlphaFoldDB" id="A0A1Q2CEG9"/>
<dbReference type="Pfam" id="PF00085">
    <property type="entry name" value="Thioredoxin"/>
    <property type="match status" value="1"/>
</dbReference>
<dbReference type="GO" id="GO:0045454">
    <property type="term" value="P:cell redox homeostasis"/>
    <property type="evidence" value="ECO:0007669"/>
    <property type="project" value="TreeGrafter"/>
</dbReference>
<evidence type="ECO:0000313" key="1">
    <source>
        <dbReference type="EMBL" id="AQP44519.1"/>
    </source>
</evidence>
<organism evidence="1 2">
    <name type="scientific">Tessaracoccus flavus</name>
    <dbReference type="NCBI Taxonomy" id="1610493"/>
    <lineage>
        <taxon>Bacteria</taxon>
        <taxon>Bacillati</taxon>
        <taxon>Actinomycetota</taxon>
        <taxon>Actinomycetes</taxon>
        <taxon>Propionibacteriales</taxon>
        <taxon>Propionibacteriaceae</taxon>
        <taxon>Tessaracoccus</taxon>
    </lineage>
</organism>
<reference evidence="1 2" key="1">
    <citation type="journal article" date="2016" name="Int. J. Syst. Evol. Microbiol.">
        <title>Tessaracoccus flavus sp. nov., isolated from the drainage system of a lindane-producing factory.</title>
        <authorList>
            <person name="Kumari R."/>
            <person name="Singh P."/>
            <person name="Schumann P."/>
            <person name="Lal R."/>
        </authorList>
    </citation>
    <scope>NUCLEOTIDE SEQUENCE [LARGE SCALE GENOMIC DNA]</scope>
    <source>
        <strain evidence="1 2">RP1T</strain>
    </source>
</reference>
<dbReference type="EMBL" id="CP019605">
    <property type="protein sequence ID" value="AQP44519.1"/>
    <property type="molecule type" value="Genomic_DNA"/>
</dbReference>
<dbReference type="STRING" id="1610493.RPIT_06590"/>
<dbReference type="Gene3D" id="3.40.30.10">
    <property type="entry name" value="Glutaredoxin"/>
    <property type="match status" value="1"/>
</dbReference>
<dbReference type="GO" id="GO:0006950">
    <property type="term" value="P:response to stress"/>
    <property type="evidence" value="ECO:0007669"/>
    <property type="project" value="UniProtKB-ARBA"/>
</dbReference>
<dbReference type="KEGG" id="tfl:RPIT_06590"/>
<dbReference type="CDD" id="cd02956">
    <property type="entry name" value="ybbN"/>
    <property type="match status" value="1"/>
</dbReference>
<protein>
    <submittedName>
        <fullName evidence="1">Uncharacterized protein</fullName>
    </submittedName>
</protein>
<dbReference type="InterPro" id="IPR036249">
    <property type="entry name" value="Thioredoxin-like_sf"/>
</dbReference>
<dbReference type="Pfam" id="PF14561">
    <property type="entry name" value="TPR_20"/>
    <property type="match status" value="1"/>
</dbReference>
<dbReference type="PROSITE" id="PS51352">
    <property type="entry name" value="THIOREDOXIN_2"/>
    <property type="match status" value="1"/>
</dbReference>
<evidence type="ECO:0000313" key="2">
    <source>
        <dbReference type="Proteomes" id="UP000188324"/>
    </source>
</evidence>
<gene>
    <name evidence="1" type="ORF">RPIT_06590</name>
</gene>
<dbReference type="PANTHER" id="PTHR43601">
    <property type="entry name" value="THIOREDOXIN, MITOCHONDRIAL"/>
    <property type="match status" value="1"/>
</dbReference>
<proteinExistence type="predicted"/>
<dbReference type="Proteomes" id="UP000188324">
    <property type="component" value="Chromosome"/>
</dbReference>
<accession>A0A1Q2CEG9</accession>
<dbReference type="InterPro" id="IPR011990">
    <property type="entry name" value="TPR-like_helical_dom_sf"/>
</dbReference>
<keyword evidence="2" id="KW-1185">Reference proteome</keyword>
<sequence length="301" mass="31732">MERMTDANFSRPGAVDLSSLAQPTPAAGSSFVLQVTEAEFQDVASRSVQYPVIVEFHSPRDPSGAAVSAALTELVNAAGGKFLLARVDVDAEVRVAQALGVQAVPTVIALIGGQMAPLFQGTKSRDEIAALLDQVAQLAVANGMTGRAQPVGAAASQEATDAPAANPRFAKADAALEAGDYAAAVREFDALLAETPNDPEVLAGRAQSALLERSLSFDPDAIVRRANADDTDVEAALDAADLEIIAGRYQEAFDRLLELAGRVGPDQRDPIRLRMLELFEVVGRTDPAVLKARRRLSSVLF</sequence>
<dbReference type="PANTHER" id="PTHR43601:SF3">
    <property type="entry name" value="THIOREDOXIN, MITOCHONDRIAL"/>
    <property type="match status" value="1"/>
</dbReference>
<name>A0A1Q2CEG9_9ACTN</name>
<dbReference type="SUPFAM" id="SSF52833">
    <property type="entry name" value="Thioredoxin-like"/>
    <property type="match status" value="1"/>
</dbReference>
<dbReference type="InterPro" id="IPR013766">
    <property type="entry name" value="Thioredoxin_domain"/>
</dbReference>